<keyword evidence="2" id="KW-0186">Copper</keyword>
<protein>
    <submittedName>
        <fullName evidence="4">Cytochrome oxidase biogenesis protein SCO1/SenC</fullName>
    </submittedName>
</protein>
<dbReference type="GO" id="GO:0046872">
    <property type="term" value="F:metal ion binding"/>
    <property type="evidence" value="ECO:0007669"/>
    <property type="project" value="UniProtKB-KW"/>
</dbReference>
<evidence type="ECO:0000256" key="1">
    <source>
        <dbReference type="ARBA" id="ARBA00010996"/>
    </source>
</evidence>
<dbReference type="RefSeq" id="WP_197744536.1">
    <property type="nucleotide sequence ID" value="NZ_LR778175.1"/>
</dbReference>
<sequence length="201" mass="22637">MRTLLLSILLGLFGLTILWIATDKGRAFTTDTARKVEVRDHPRKVPNFHLEDENGNPMSSNEWRGHYTIIDFIYTSCTDACLILGSGLKDLQTDFKESLTQNKLRLLSISFDPGRDTPQILKNHLSHFAANSSYWSAARPISTTENQAILDFFKIIVIPDKKGGFTHSAGYQLIDPEGRLIAIFSDDEYNHLHETLTGKGL</sequence>
<name>A0A7G1Q7B7_9GAMM</name>
<dbReference type="Pfam" id="PF02630">
    <property type="entry name" value="SCO1-SenC"/>
    <property type="match status" value="1"/>
</dbReference>
<keyword evidence="5" id="KW-1185">Reference proteome</keyword>
<dbReference type="CDD" id="cd02968">
    <property type="entry name" value="SCO"/>
    <property type="match status" value="1"/>
</dbReference>
<evidence type="ECO:0000313" key="5">
    <source>
        <dbReference type="Proteomes" id="UP000516072"/>
    </source>
</evidence>
<evidence type="ECO:0000313" key="4">
    <source>
        <dbReference type="EMBL" id="CAB1274377.1"/>
    </source>
</evidence>
<reference evidence="4 5" key="1">
    <citation type="submission" date="2020-03" db="EMBL/GenBank/DDBJ databases">
        <authorList>
            <person name="Picone N."/>
        </authorList>
    </citation>
    <scope>NUCLEOTIDE SEQUENCE [LARGE SCALE GENOMIC DNA]</scope>
    <source>
        <strain evidence="4">NSCAC1</strain>
    </source>
</reference>
<evidence type="ECO:0000256" key="3">
    <source>
        <dbReference type="PIRSR" id="PIRSR603782-2"/>
    </source>
</evidence>
<accession>A0A7G1Q7B7</accession>
<feature type="binding site" evidence="2">
    <location>
        <position position="77"/>
    </location>
    <ligand>
        <name>Cu cation</name>
        <dbReference type="ChEBI" id="CHEBI:23378"/>
    </ligand>
</feature>
<gene>
    <name evidence="4" type="ORF">NSCAC_0138</name>
</gene>
<feature type="disulfide bond" description="Redox-active" evidence="3">
    <location>
        <begin position="77"/>
        <end position="81"/>
    </location>
</feature>
<keyword evidence="2" id="KW-0479">Metal-binding</keyword>
<organism evidence="4 5">
    <name type="scientific">Candidatus Nitrosacidococcus tergens</name>
    <dbReference type="NCBI Taxonomy" id="553981"/>
    <lineage>
        <taxon>Bacteria</taxon>
        <taxon>Pseudomonadati</taxon>
        <taxon>Pseudomonadota</taxon>
        <taxon>Gammaproteobacteria</taxon>
        <taxon>Chromatiales</taxon>
        <taxon>Chromatiaceae</taxon>
        <taxon>Candidatus Nitrosacidococcus</taxon>
    </lineage>
</organism>
<keyword evidence="3" id="KW-1015">Disulfide bond</keyword>
<dbReference type="Proteomes" id="UP000516072">
    <property type="component" value="Chromosome"/>
</dbReference>
<dbReference type="PANTHER" id="PTHR12151">
    <property type="entry name" value="ELECTRON TRANSPORT PROTIN SCO1/SENC FAMILY MEMBER"/>
    <property type="match status" value="1"/>
</dbReference>
<dbReference type="InterPro" id="IPR036249">
    <property type="entry name" value="Thioredoxin-like_sf"/>
</dbReference>
<dbReference type="Gene3D" id="3.40.30.10">
    <property type="entry name" value="Glutaredoxin"/>
    <property type="match status" value="1"/>
</dbReference>
<feature type="binding site" evidence="2">
    <location>
        <position position="81"/>
    </location>
    <ligand>
        <name>Cu cation</name>
        <dbReference type="ChEBI" id="CHEBI:23378"/>
    </ligand>
</feature>
<proteinExistence type="inferred from homology"/>
<dbReference type="AlphaFoldDB" id="A0A7G1Q7B7"/>
<dbReference type="SUPFAM" id="SSF52833">
    <property type="entry name" value="Thioredoxin-like"/>
    <property type="match status" value="1"/>
</dbReference>
<dbReference type="InterPro" id="IPR003782">
    <property type="entry name" value="SCO1/SenC"/>
</dbReference>
<dbReference type="EMBL" id="LR778175">
    <property type="protein sequence ID" value="CAB1274377.1"/>
    <property type="molecule type" value="Genomic_DNA"/>
</dbReference>
<dbReference type="KEGG" id="ntg:NSCAC_0138"/>
<evidence type="ECO:0000256" key="2">
    <source>
        <dbReference type="PIRSR" id="PIRSR603782-1"/>
    </source>
</evidence>
<dbReference type="PANTHER" id="PTHR12151:SF25">
    <property type="entry name" value="LINALOOL DEHYDRATASE_ISOMERASE DOMAIN-CONTAINING PROTEIN"/>
    <property type="match status" value="1"/>
</dbReference>
<feature type="binding site" evidence="2">
    <location>
        <position position="167"/>
    </location>
    <ligand>
        <name>Cu cation</name>
        <dbReference type="ChEBI" id="CHEBI:23378"/>
    </ligand>
</feature>
<comment type="similarity">
    <text evidence="1">Belongs to the SCO1/2 family.</text>
</comment>